<name>A0ABV8R123_9MICC</name>
<comment type="caution">
    <text evidence="2">The sequence shown here is derived from an EMBL/GenBank/DDBJ whole genome shotgun (WGS) entry which is preliminary data.</text>
</comment>
<feature type="transmembrane region" description="Helical" evidence="1">
    <location>
        <begin position="62"/>
        <end position="83"/>
    </location>
</feature>
<sequence length="331" mass="34187">MGHDGSHDSSTERHQDLRALRFAVIFPVLLCLGMVVGGIILSPQLPDGVVLPTGGDPLGLPAFLAVAVAVTLVVGIGVGSQGARTVLSRTTRRILLGLAMALQLASSAVFSAALLGQSAPGPAHADRVDGYVVLMGTGLAAAMGVVLALTFKPDEQWTSSDDAALAAILEHEKDPTAIKDQYQYVLHPRSSVIIMILLAGVLPGALLAILSPWFLLILPLAALLVVAGLCATVRTDRSQLSVKLAGVLPVITVPCTEIEGALSLDIVAKDYGGVGLRRHSGRESFLPTSGAGVVLGLTHGRRAVVGAPTLEAADELAIILNRRAGKTAGQR</sequence>
<feature type="transmembrane region" description="Helical" evidence="1">
    <location>
        <begin position="20"/>
        <end position="42"/>
    </location>
</feature>
<evidence type="ECO:0000313" key="3">
    <source>
        <dbReference type="Proteomes" id="UP001595773"/>
    </source>
</evidence>
<dbReference type="RefSeq" id="WP_230067476.1">
    <property type="nucleotide sequence ID" value="NZ_BAABLL010000004.1"/>
</dbReference>
<evidence type="ECO:0000313" key="2">
    <source>
        <dbReference type="EMBL" id="MFC4265727.1"/>
    </source>
</evidence>
<protein>
    <recommendedName>
        <fullName evidence="4">DUF1648 domain-containing protein</fullName>
    </recommendedName>
</protein>
<evidence type="ECO:0000256" key="1">
    <source>
        <dbReference type="SAM" id="Phobius"/>
    </source>
</evidence>
<proteinExistence type="predicted"/>
<feature type="transmembrane region" description="Helical" evidence="1">
    <location>
        <begin position="95"/>
        <end position="119"/>
    </location>
</feature>
<keyword evidence="1" id="KW-1133">Transmembrane helix</keyword>
<dbReference type="Proteomes" id="UP001595773">
    <property type="component" value="Unassembled WGS sequence"/>
</dbReference>
<dbReference type="EMBL" id="JBHSCQ010000010">
    <property type="protein sequence ID" value="MFC4265727.1"/>
    <property type="molecule type" value="Genomic_DNA"/>
</dbReference>
<keyword evidence="1" id="KW-0472">Membrane</keyword>
<feature type="transmembrane region" description="Helical" evidence="1">
    <location>
        <begin position="131"/>
        <end position="151"/>
    </location>
</feature>
<keyword evidence="3" id="KW-1185">Reference proteome</keyword>
<accession>A0ABV8R123</accession>
<evidence type="ECO:0008006" key="4">
    <source>
        <dbReference type="Google" id="ProtNLM"/>
    </source>
</evidence>
<feature type="transmembrane region" description="Helical" evidence="1">
    <location>
        <begin position="216"/>
        <end position="233"/>
    </location>
</feature>
<organism evidence="2 3">
    <name type="scientific">Arthrobacter cryoconiti</name>
    <dbReference type="NCBI Taxonomy" id="748907"/>
    <lineage>
        <taxon>Bacteria</taxon>
        <taxon>Bacillati</taxon>
        <taxon>Actinomycetota</taxon>
        <taxon>Actinomycetes</taxon>
        <taxon>Micrococcales</taxon>
        <taxon>Micrococcaceae</taxon>
        <taxon>Arthrobacter</taxon>
    </lineage>
</organism>
<gene>
    <name evidence="2" type="ORF">ACFOW9_08945</name>
</gene>
<feature type="transmembrane region" description="Helical" evidence="1">
    <location>
        <begin position="192"/>
        <end position="210"/>
    </location>
</feature>
<keyword evidence="1" id="KW-0812">Transmembrane</keyword>
<reference evidence="3" key="1">
    <citation type="journal article" date="2019" name="Int. J. Syst. Evol. Microbiol.">
        <title>The Global Catalogue of Microorganisms (GCM) 10K type strain sequencing project: providing services to taxonomists for standard genome sequencing and annotation.</title>
        <authorList>
            <consortium name="The Broad Institute Genomics Platform"/>
            <consortium name="The Broad Institute Genome Sequencing Center for Infectious Disease"/>
            <person name="Wu L."/>
            <person name="Ma J."/>
        </authorList>
    </citation>
    <scope>NUCLEOTIDE SEQUENCE [LARGE SCALE GENOMIC DNA]</scope>
    <source>
        <strain evidence="3">CGMCC 1.10698</strain>
    </source>
</reference>